<keyword evidence="1" id="KW-0812">Transmembrane</keyword>
<dbReference type="AlphaFoldDB" id="A0A803R9J7"/>
<sequence length="82" mass="9893">MMKENDITTSTKNYCNISKIMIIANFFYNIYNLFYNFRFTYNIAILLYLFLSSLILRYFYSIAKCTIQGLIRVSYTVQYSNR</sequence>
<keyword evidence="1" id="KW-0472">Membrane</keyword>
<dbReference type="EMBL" id="UZAU01000789">
    <property type="status" value="NOT_ANNOTATED_CDS"/>
    <property type="molecule type" value="Genomic_DNA"/>
</dbReference>
<keyword evidence="1" id="KW-1133">Transmembrane helix</keyword>
<feature type="transmembrane region" description="Helical" evidence="1">
    <location>
        <begin position="43"/>
        <end position="60"/>
    </location>
</feature>
<feature type="transmembrane region" description="Helical" evidence="1">
    <location>
        <begin position="20"/>
        <end position="37"/>
    </location>
</feature>
<dbReference type="EnsemblPlants" id="novel_model_6723_5bd9a17a">
    <property type="protein sequence ID" value="cds.novel_model_6723_5bd9a17a"/>
    <property type="gene ID" value="novel_gene_3554_5bd9a17a"/>
</dbReference>
<protein>
    <submittedName>
        <fullName evidence="2">Uncharacterized protein</fullName>
    </submittedName>
</protein>
<keyword evidence="3" id="KW-1185">Reference proteome</keyword>
<organism evidence="2 3">
    <name type="scientific">Cannabis sativa</name>
    <name type="common">Hemp</name>
    <name type="synonym">Marijuana</name>
    <dbReference type="NCBI Taxonomy" id="3483"/>
    <lineage>
        <taxon>Eukaryota</taxon>
        <taxon>Viridiplantae</taxon>
        <taxon>Streptophyta</taxon>
        <taxon>Embryophyta</taxon>
        <taxon>Tracheophyta</taxon>
        <taxon>Spermatophyta</taxon>
        <taxon>Magnoliopsida</taxon>
        <taxon>eudicotyledons</taxon>
        <taxon>Gunneridae</taxon>
        <taxon>Pentapetalae</taxon>
        <taxon>rosids</taxon>
        <taxon>fabids</taxon>
        <taxon>Rosales</taxon>
        <taxon>Cannabaceae</taxon>
        <taxon>Cannabis</taxon>
    </lineage>
</organism>
<accession>A0A803R9J7</accession>
<dbReference type="Proteomes" id="UP000596661">
    <property type="component" value="Unassembled WGS sequence"/>
</dbReference>
<dbReference type="Gramene" id="novel_model_6723_5bd9a17a">
    <property type="protein sequence ID" value="cds.novel_model_6723_5bd9a17a"/>
    <property type="gene ID" value="novel_gene_3554_5bd9a17a"/>
</dbReference>
<evidence type="ECO:0000256" key="1">
    <source>
        <dbReference type="SAM" id="Phobius"/>
    </source>
</evidence>
<reference evidence="2" key="1">
    <citation type="submission" date="2021-03" db="UniProtKB">
        <authorList>
            <consortium name="EnsemblPlants"/>
        </authorList>
    </citation>
    <scope>IDENTIFICATION</scope>
</reference>
<proteinExistence type="predicted"/>
<evidence type="ECO:0000313" key="2">
    <source>
        <dbReference type="EnsemblPlants" id="cds.novel_model_6723_5bd9a17a"/>
    </source>
</evidence>
<name>A0A803R9J7_CANSA</name>
<evidence type="ECO:0000313" key="3">
    <source>
        <dbReference type="Proteomes" id="UP000596661"/>
    </source>
</evidence>